<dbReference type="WBParaSite" id="ACAC_0000920301-mRNA-1">
    <property type="protein sequence ID" value="ACAC_0000920301-mRNA-1"/>
    <property type="gene ID" value="ACAC_0000920301"/>
</dbReference>
<name>A0A158PAA1_ANGCA</name>
<keyword evidence="1" id="KW-0472">Membrane</keyword>
<evidence type="ECO:0000256" key="1">
    <source>
        <dbReference type="SAM" id="Phobius"/>
    </source>
</evidence>
<feature type="transmembrane region" description="Helical" evidence="1">
    <location>
        <begin position="90"/>
        <end position="108"/>
    </location>
</feature>
<reference evidence="3" key="2">
    <citation type="submission" date="2016-04" db="UniProtKB">
        <authorList>
            <consortium name="WormBaseParasite"/>
        </authorList>
    </citation>
    <scope>IDENTIFICATION</scope>
</reference>
<keyword evidence="1" id="KW-0812">Transmembrane</keyword>
<keyword evidence="1" id="KW-1133">Transmembrane helix</keyword>
<evidence type="ECO:0000313" key="3">
    <source>
        <dbReference type="WBParaSite" id="ACAC_0000920301-mRNA-1"/>
    </source>
</evidence>
<reference evidence="2" key="1">
    <citation type="submission" date="2012-09" db="EMBL/GenBank/DDBJ databases">
        <authorList>
            <person name="Martin A.A."/>
        </authorList>
    </citation>
    <scope>NUCLEOTIDE SEQUENCE</scope>
</reference>
<accession>A0A158PAA1</accession>
<keyword evidence="2" id="KW-1185">Reference proteome</keyword>
<proteinExistence type="predicted"/>
<dbReference type="Proteomes" id="UP000035642">
    <property type="component" value="Unassembled WGS sequence"/>
</dbReference>
<organism evidence="2 3">
    <name type="scientific">Angiostrongylus cantonensis</name>
    <name type="common">Rat lungworm</name>
    <dbReference type="NCBI Taxonomy" id="6313"/>
    <lineage>
        <taxon>Eukaryota</taxon>
        <taxon>Metazoa</taxon>
        <taxon>Ecdysozoa</taxon>
        <taxon>Nematoda</taxon>
        <taxon>Chromadorea</taxon>
        <taxon>Rhabditida</taxon>
        <taxon>Rhabditina</taxon>
        <taxon>Rhabditomorpha</taxon>
        <taxon>Strongyloidea</taxon>
        <taxon>Metastrongylidae</taxon>
        <taxon>Angiostrongylus</taxon>
    </lineage>
</organism>
<dbReference type="AlphaFoldDB" id="A0A158PAA1"/>
<evidence type="ECO:0000313" key="2">
    <source>
        <dbReference type="Proteomes" id="UP000035642"/>
    </source>
</evidence>
<sequence>MVKFFRIPRLSDVSVLSAQLLQHMDDEYHQYYQHRLRLPYFSSSYFRSPYVTPRRNYWNYDDDHSDYYRDFKSQSRDYDQRLRTYERTIYFIRVMAYMQIFTAGVLLVSDVSRIILLWTFLQSVSTVIEMGSHDKAFLSWHHMQLQDLMERKEAAVDAVEVARAADRTLVKEVGQIVSLDITMGMIRSKTHHKLLRLLSAMGPKWPLGIQARKFLGILKFWSL</sequence>
<protein>
    <submittedName>
        <fullName evidence="3">DUF3336 domain-containing protein</fullName>
    </submittedName>
</protein>